<keyword evidence="3" id="KW-1185">Reference proteome</keyword>
<dbReference type="InterPro" id="IPR014044">
    <property type="entry name" value="CAP_dom"/>
</dbReference>
<evidence type="ECO:0000313" key="3">
    <source>
        <dbReference type="Proteomes" id="UP000271162"/>
    </source>
</evidence>
<dbReference type="SMART" id="SM00198">
    <property type="entry name" value="SCP"/>
    <property type="match status" value="1"/>
</dbReference>
<gene>
    <name evidence="2" type="ORF">NBR_LOCUS16226</name>
</gene>
<dbReference type="Gene3D" id="3.40.33.10">
    <property type="entry name" value="CAP"/>
    <property type="match status" value="1"/>
</dbReference>
<proteinExistence type="predicted"/>
<dbReference type="SUPFAM" id="SSF55797">
    <property type="entry name" value="PR-1-like"/>
    <property type="match status" value="1"/>
</dbReference>
<dbReference type="InterPro" id="IPR035940">
    <property type="entry name" value="CAP_sf"/>
</dbReference>
<dbReference type="EMBL" id="UYSL01022099">
    <property type="protein sequence ID" value="VDL79821.1"/>
    <property type="molecule type" value="Genomic_DNA"/>
</dbReference>
<name>A0A0N4YHA4_NIPBR</name>
<dbReference type="AlphaFoldDB" id="A0A0N4YHA4"/>
<organism evidence="4">
    <name type="scientific">Nippostrongylus brasiliensis</name>
    <name type="common">Rat hookworm</name>
    <dbReference type="NCBI Taxonomy" id="27835"/>
    <lineage>
        <taxon>Eukaryota</taxon>
        <taxon>Metazoa</taxon>
        <taxon>Ecdysozoa</taxon>
        <taxon>Nematoda</taxon>
        <taxon>Chromadorea</taxon>
        <taxon>Rhabditida</taxon>
        <taxon>Rhabditina</taxon>
        <taxon>Rhabditomorpha</taxon>
        <taxon>Strongyloidea</taxon>
        <taxon>Heligmosomidae</taxon>
        <taxon>Nippostrongylus</taxon>
    </lineage>
</organism>
<evidence type="ECO:0000259" key="1">
    <source>
        <dbReference type="SMART" id="SM00198"/>
    </source>
</evidence>
<feature type="domain" description="SCP" evidence="1">
    <location>
        <begin position="164"/>
        <end position="313"/>
    </location>
</feature>
<accession>A0A0N4YHA4</accession>
<sequence>MIKRKLSQCETLPGSFAVPYYIGAKYERFLFCIFLTEDKLRRLASFFSSKSFDEIDMTFSFPSDLNVDNGYFCEMMAGAVTFHFGIDTDASTIEGFSTLQDIADYIASRSYDESKSSSLVPADMAPIGHIPLVVFAFVIAFHVGVASGTDIIGQCSDADKMTNSVRKAFLIIHNKLRSQVARGKVTGKYGPVPKAARMLKMVYDCKIEETAMRHAKKCKFQHSKKSERPGLGENIYQSWGMKKTFEESANVSSKWWFSEVKDPGMPMDNVFTREIFNGPKQIAHYTQPRKKKIFWHVFGEDCAMYSTKASDFGLD</sequence>
<reference evidence="4" key="1">
    <citation type="submission" date="2017-02" db="UniProtKB">
        <authorList>
            <consortium name="WormBaseParasite"/>
        </authorList>
    </citation>
    <scope>IDENTIFICATION</scope>
</reference>
<protein>
    <submittedName>
        <fullName evidence="4">SCP domain-containing protein</fullName>
    </submittedName>
</protein>
<dbReference type="WBParaSite" id="NBR_0001622501-mRNA-1">
    <property type="protein sequence ID" value="NBR_0001622501-mRNA-1"/>
    <property type="gene ID" value="NBR_0001622501"/>
</dbReference>
<dbReference type="STRING" id="27835.A0A0N4YHA4"/>
<reference evidence="2 3" key="2">
    <citation type="submission" date="2018-11" db="EMBL/GenBank/DDBJ databases">
        <authorList>
            <consortium name="Pathogen Informatics"/>
        </authorList>
    </citation>
    <scope>NUCLEOTIDE SEQUENCE [LARGE SCALE GENOMIC DNA]</scope>
</reference>
<evidence type="ECO:0000313" key="2">
    <source>
        <dbReference type="EMBL" id="VDL79821.1"/>
    </source>
</evidence>
<dbReference type="SUPFAM" id="SSF47336">
    <property type="entry name" value="ACP-like"/>
    <property type="match status" value="1"/>
</dbReference>
<dbReference type="InterPro" id="IPR036736">
    <property type="entry name" value="ACP-like_sf"/>
</dbReference>
<dbReference type="Proteomes" id="UP000271162">
    <property type="component" value="Unassembled WGS sequence"/>
</dbReference>
<dbReference type="CDD" id="cd05380">
    <property type="entry name" value="CAP_euk"/>
    <property type="match status" value="1"/>
</dbReference>
<evidence type="ECO:0000313" key="4">
    <source>
        <dbReference type="WBParaSite" id="NBR_0001622501-mRNA-1"/>
    </source>
</evidence>
<dbReference type="Gene3D" id="1.10.1200.10">
    <property type="entry name" value="ACP-like"/>
    <property type="match status" value="1"/>
</dbReference>
<dbReference type="Pfam" id="PF00188">
    <property type="entry name" value="CAP"/>
    <property type="match status" value="1"/>
</dbReference>